<reference evidence="6" key="1">
    <citation type="submission" date="2022-10" db="EMBL/GenBank/DDBJ databases">
        <title>Genome assembly of Pristionchus species.</title>
        <authorList>
            <person name="Yoshida K."/>
            <person name="Sommer R.J."/>
        </authorList>
    </citation>
    <scope>NUCLEOTIDE SEQUENCE [LARGE SCALE GENOMIC DNA]</scope>
    <source>
        <strain evidence="6">RS5460</strain>
    </source>
</reference>
<comment type="caution">
    <text evidence="5">The sequence shown here is derived from an EMBL/GenBank/DDBJ whole genome shotgun (WGS) entry which is preliminary data.</text>
</comment>
<name>A0AAN5DII1_9BILA</name>
<evidence type="ECO:0000256" key="1">
    <source>
        <dbReference type="SAM" id="Coils"/>
    </source>
</evidence>
<evidence type="ECO:0000313" key="3">
    <source>
        <dbReference type="EMBL" id="GMR33922.1"/>
    </source>
</evidence>
<evidence type="ECO:0000313" key="2">
    <source>
        <dbReference type="EMBL" id="GMR33921.1"/>
    </source>
</evidence>
<proteinExistence type="predicted"/>
<dbReference type="EMBL" id="BTRK01000001">
    <property type="protein sequence ID" value="GMR33921.1"/>
    <property type="molecule type" value="Genomic_DNA"/>
</dbReference>
<dbReference type="AlphaFoldDB" id="A0AAN5DII1"/>
<keyword evidence="1" id="KW-0175">Coiled coil</keyword>
<organism evidence="5 6">
    <name type="scientific">Pristionchus mayeri</name>
    <dbReference type="NCBI Taxonomy" id="1317129"/>
    <lineage>
        <taxon>Eukaryota</taxon>
        <taxon>Metazoa</taxon>
        <taxon>Ecdysozoa</taxon>
        <taxon>Nematoda</taxon>
        <taxon>Chromadorea</taxon>
        <taxon>Rhabditida</taxon>
        <taxon>Rhabditina</taxon>
        <taxon>Diplogasteromorpha</taxon>
        <taxon>Diplogasteroidea</taxon>
        <taxon>Neodiplogasteridae</taxon>
        <taxon>Pristionchus</taxon>
    </lineage>
</organism>
<accession>A0AAN5DII1</accession>
<sequence>QVSSLVRKLQKQEELANAASSYWKSMYSDLEQRHIKIHAEKRSLEDGKRNAEKELEASKLRAKTAEDDVAYWLSKFENEEKRYDKIYDRNAKLEDNLDFFEGKYYALKEELKSLEKKDQERKDQLAKADKNLAELRIA</sequence>
<dbReference type="Proteomes" id="UP001328107">
    <property type="component" value="Unassembled WGS sequence"/>
</dbReference>
<feature type="non-terminal residue" evidence="5">
    <location>
        <position position="1"/>
    </location>
</feature>
<feature type="coiled-coil region" evidence="1">
    <location>
        <begin position="41"/>
        <end position="131"/>
    </location>
</feature>
<feature type="non-terminal residue" evidence="5">
    <location>
        <position position="138"/>
    </location>
</feature>
<dbReference type="EMBL" id="BTRK01000001">
    <property type="protein sequence ID" value="GMR33922.1"/>
    <property type="molecule type" value="Genomic_DNA"/>
</dbReference>
<dbReference type="SUPFAM" id="SSF57997">
    <property type="entry name" value="Tropomyosin"/>
    <property type="match status" value="1"/>
</dbReference>
<dbReference type="EMBL" id="BTRK01000015">
    <property type="protein sequence ID" value="GMR63205.1"/>
    <property type="molecule type" value="Genomic_DNA"/>
</dbReference>
<dbReference type="EMBL" id="BTRK01000015">
    <property type="protein sequence ID" value="GMR63204.1"/>
    <property type="molecule type" value="Genomic_DNA"/>
</dbReference>
<reference evidence="5" key="2">
    <citation type="submission" date="2023-06" db="EMBL/GenBank/DDBJ databases">
        <title>Genome assembly of Pristionchus species.</title>
        <authorList>
            <person name="Yoshida K."/>
            <person name="Sommer R.J."/>
        </authorList>
    </citation>
    <scope>NUCLEOTIDE SEQUENCE</scope>
    <source>
        <strain evidence="5 6">RS5460</strain>
    </source>
</reference>
<keyword evidence="6" id="KW-1185">Reference proteome</keyword>
<protein>
    <submittedName>
        <fullName evidence="5">Uncharacterized protein</fullName>
    </submittedName>
</protein>
<evidence type="ECO:0000313" key="4">
    <source>
        <dbReference type="EMBL" id="GMR63204.1"/>
    </source>
</evidence>
<evidence type="ECO:0000313" key="5">
    <source>
        <dbReference type="EMBL" id="GMR63205.1"/>
    </source>
</evidence>
<gene>
    <name evidence="2" type="ORF">PMAYCL1PPCAC_04116</name>
    <name evidence="3" type="ORF">PMAYCL1PPCAC_04117</name>
    <name evidence="4" type="ORF">PMAYCL1PPCAC_33399</name>
    <name evidence="5" type="ORF">PMAYCL1PPCAC_33400</name>
</gene>
<evidence type="ECO:0000313" key="6">
    <source>
        <dbReference type="Proteomes" id="UP001328107"/>
    </source>
</evidence>